<proteinExistence type="predicted"/>
<evidence type="ECO:0000313" key="2">
    <source>
        <dbReference type="EMBL" id="MEE1884923.1"/>
    </source>
</evidence>
<comment type="caution">
    <text evidence="2">The sequence shown here is derived from an EMBL/GenBank/DDBJ whole genome shotgun (WGS) entry which is preliminary data.</text>
</comment>
<organism evidence="2 3">
    <name type="scientific">Pedobacter flavus</name>
    <dbReference type="NCBI Taxonomy" id="3113906"/>
    <lineage>
        <taxon>Bacteria</taxon>
        <taxon>Pseudomonadati</taxon>
        <taxon>Bacteroidota</taxon>
        <taxon>Sphingobacteriia</taxon>
        <taxon>Sphingobacteriales</taxon>
        <taxon>Sphingobacteriaceae</taxon>
        <taxon>Pedobacter</taxon>
    </lineage>
</organism>
<evidence type="ECO:0000313" key="3">
    <source>
        <dbReference type="Proteomes" id="UP001337681"/>
    </source>
</evidence>
<dbReference type="Proteomes" id="UP001337681">
    <property type="component" value="Unassembled WGS sequence"/>
</dbReference>
<evidence type="ECO:0000256" key="1">
    <source>
        <dbReference type="SAM" id="SignalP"/>
    </source>
</evidence>
<reference evidence="2 3" key="1">
    <citation type="submission" date="2024-01" db="EMBL/GenBank/DDBJ databases">
        <title>Pedobacter sp. nov., isolated from oil-contaminated soil.</title>
        <authorList>
            <person name="Le N.T.T."/>
        </authorList>
    </citation>
    <scope>NUCLEOTIDE SEQUENCE [LARGE SCALE GENOMIC DNA]</scope>
    <source>
        <strain evidence="2 3">VNH31</strain>
    </source>
</reference>
<accession>A0ABU7H0R6</accession>
<name>A0ABU7H0R6_9SPHI</name>
<gene>
    <name evidence="2" type="ORF">VRU49_05745</name>
</gene>
<sequence length="669" mass="77041">MFRKLIYITIIGLCTSFAAFGQDLRTNINENKALDSLRKLEANKKDSVVFNSKYIRFTTINLSKDNIQTFSLDTSLTNFQNYNLLHQPRRPTSGLGNLGLAARSLLFENNKNIGFQSGYNSLEWYTLNHTDLLFYKARTPFSSLYYVSGGEAEQIFKIILSQNINKNWNFGFNYNRIGANGTYDKQRGDDLGASVFSWYQSPNKRYNLFASAVFNTLKAAENGSLKNDTIFDGNSLVIDRKAEVVNLRTAKQLWRKNSISLRNTYFIGRIDSSKNVNSNTVLPTNSINFNVVYTKHAYSFSKDELDDFSVLPISVSDLGFNPDLQGYTKDTTTINHLSNEFLYGFYLRPSKSGSLKNEIKINAGIKYDLYQYQQASKFRDNSDIFLKEFNFQNISVLGSLGYKFSNKVDLNLNLNQVVQGRDFGNFLYEANSNVFINDKIGALKLSAYFQNKSPEYLFTSFYGNHRRWRQDFEKSKVLNLNAAYENLKYGVDLSASYYLLSKYLYYGTNLSGQVLPMQHKDDIGILRLSAGKKIKFGKFKSEHFGVYQEIDNETIIRSPKLYLYNSLAFNQTFFKVLNTEIGVDVRYNSSYYAQSYAPDISQFYNGQLIKFGTKPILGAWVKASLRRANLFVKYDYLDQGLFNLGYYTTNYYPMGDRLLKFGIQWNFYD</sequence>
<dbReference type="RefSeq" id="WP_330145828.1">
    <property type="nucleotide sequence ID" value="NZ_JAZDQU010000001.1"/>
</dbReference>
<dbReference type="EMBL" id="JAZDQU010000001">
    <property type="protein sequence ID" value="MEE1884923.1"/>
    <property type="molecule type" value="Genomic_DNA"/>
</dbReference>
<feature type="signal peptide" evidence="1">
    <location>
        <begin position="1"/>
        <end position="21"/>
    </location>
</feature>
<keyword evidence="3" id="KW-1185">Reference proteome</keyword>
<protein>
    <submittedName>
        <fullName evidence="2">Porin</fullName>
    </submittedName>
</protein>
<feature type="chain" id="PRO_5045687336" evidence="1">
    <location>
        <begin position="22"/>
        <end position="669"/>
    </location>
</feature>
<keyword evidence="1" id="KW-0732">Signal</keyword>
<dbReference type="InterPro" id="IPR025631">
    <property type="entry name" value="Porin_10"/>
</dbReference>
<dbReference type="Pfam" id="PF14121">
    <property type="entry name" value="Porin_10"/>
    <property type="match status" value="1"/>
</dbReference>